<keyword evidence="4" id="KW-1185">Reference proteome</keyword>
<evidence type="ECO:0000256" key="1">
    <source>
        <dbReference type="SAM" id="MobiDB-lite"/>
    </source>
</evidence>
<organism evidence="3 4">
    <name type="scientific">Physocladia obscura</name>
    <dbReference type="NCBI Taxonomy" id="109957"/>
    <lineage>
        <taxon>Eukaryota</taxon>
        <taxon>Fungi</taxon>
        <taxon>Fungi incertae sedis</taxon>
        <taxon>Chytridiomycota</taxon>
        <taxon>Chytridiomycota incertae sedis</taxon>
        <taxon>Chytridiomycetes</taxon>
        <taxon>Chytridiales</taxon>
        <taxon>Chytriomycetaceae</taxon>
        <taxon>Physocladia</taxon>
    </lineage>
</organism>
<gene>
    <name evidence="3" type="ORF">HK100_012185</name>
</gene>
<feature type="region of interest" description="Disordered" evidence="1">
    <location>
        <begin position="121"/>
        <end position="156"/>
    </location>
</feature>
<comment type="caution">
    <text evidence="3">The sequence shown here is derived from an EMBL/GenBank/DDBJ whole genome shotgun (WGS) entry which is preliminary data.</text>
</comment>
<dbReference type="InterPro" id="IPR045255">
    <property type="entry name" value="RanBP1-like"/>
</dbReference>
<dbReference type="PANTHER" id="PTHR23138">
    <property type="entry name" value="RAN BINDING PROTEIN"/>
    <property type="match status" value="1"/>
</dbReference>
<dbReference type="GO" id="GO:0005643">
    <property type="term" value="C:nuclear pore"/>
    <property type="evidence" value="ECO:0007669"/>
    <property type="project" value="TreeGrafter"/>
</dbReference>
<evidence type="ECO:0000259" key="2">
    <source>
        <dbReference type="PROSITE" id="PS50196"/>
    </source>
</evidence>
<reference evidence="3" key="1">
    <citation type="submission" date="2020-05" db="EMBL/GenBank/DDBJ databases">
        <title>Phylogenomic resolution of chytrid fungi.</title>
        <authorList>
            <person name="Stajich J.E."/>
            <person name="Amses K."/>
            <person name="Simmons R."/>
            <person name="Seto K."/>
            <person name="Myers J."/>
            <person name="Bonds A."/>
            <person name="Quandt C.A."/>
            <person name="Barry K."/>
            <person name="Liu P."/>
            <person name="Grigoriev I."/>
            <person name="Longcore J.E."/>
            <person name="James T.Y."/>
        </authorList>
    </citation>
    <scope>NUCLEOTIDE SEQUENCE</scope>
    <source>
        <strain evidence="3">JEL0513</strain>
    </source>
</reference>
<accession>A0AAD5T072</accession>
<dbReference type="AlphaFoldDB" id="A0AAD5T072"/>
<dbReference type="Gene3D" id="2.30.29.30">
    <property type="entry name" value="Pleckstrin-homology domain (PH domain)/Phosphotyrosine-binding domain (PTB)"/>
    <property type="match status" value="1"/>
</dbReference>
<dbReference type="InterPro" id="IPR011993">
    <property type="entry name" value="PH-like_dom_sf"/>
</dbReference>
<protein>
    <recommendedName>
        <fullName evidence="2">RanBD1 domain-containing protein</fullName>
    </recommendedName>
</protein>
<dbReference type="GO" id="GO:0005737">
    <property type="term" value="C:cytoplasm"/>
    <property type="evidence" value="ECO:0007669"/>
    <property type="project" value="TreeGrafter"/>
</dbReference>
<dbReference type="SUPFAM" id="SSF50729">
    <property type="entry name" value="PH domain-like"/>
    <property type="match status" value="1"/>
</dbReference>
<dbReference type="Proteomes" id="UP001211907">
    <property type="component" value="Unassembled WGS sequence"/>
</dbReference>
<evidence type="ECO:0000313" key="3">
    <source>
        <dbReference type="EMBL" id="KAJ3121912.1"/>
    </source>
</evidence>
<feature type="compositionally biased region" description="Acidic residues" evidence="1">
    <location>
        <begin position="134"/>
        <end position="156"/>
    </location>
</feature>
<dbReference type="InterPro" id="IPR000156">
    <property type="entry name" value="Ran_bind_dom"/>
</dbReference>
<dbReference type="Pfam" id="PF00638">
    <property type="entry name" value="Ran_BP1"/>
    <property type="match status" value="1"/>
</dbReference>
<dbReference type="GO" id="GO:0005096">
    <property type="term" value="F:GTPase activator activity"/>
    <property type="evidence" value="ECO:0007669"/>
    <property type="project" value="TreeGrafter"/>
</dbReference>
<dbReference type="EMBL" id="JADGJH010000846">
    <property type="protein sequence ID" value="KAJ3121912.1"/>
    <property type="molecule type" value="Genomic_DNA"/>
</dbReference>
<feature type="domain" description="RanBD1" evidence="2">
    <location>
        <begin position="19"/>
        <end position="132"/>
    </location>
</feature>
<name>A0AAD5T072_9FUNG</name>
<dbReference type="PROSITE" id="PS50196">
    <property type="entry name" value="RANBD1"/>
    <property type="match status" value="1"/>
</dbReference>
<sequence length="156" mass="18124">MRQTAEGDDGEVEASPEAHFEPVVKLEQLEEVKTFEEDEDILFKIRAKLFRFDKPNNEWKERRTGDVKLLQHKETKKIRVLMRWDKTHKICANHYNAEKFKEEFINAQKLNLALENAELVAEGKEPKTALVADSSDDDDGDDDDDDNDEDEGEMDL</sequence>
<dbReference type="SMART" id="SM00160">
    <property type="entry name" value="RanBD"/>
    <property type="match status" value="1"/>
</dbReference>
<proteinExistence type="predicted"/>
<evidence type="ECO:0000313" key="4">
    <source>
        <dbReference type="Proteomes" id="UP001211907"/>
    </source>
</evidence>
<dbReference type="PANTHER" id="PTHR23138:SF87">
    <property type="entry name" value="E3 SUMO-PROTEIN LIGASE RANBP2"/>
    <property type="match status" value="1"/>
</dbReference>